<sequence>MITQRSKMALVKPYRGVYPQIHPSVYLSENVVIVGDVHIGEDSSIWFGTVIRGDVNYIRIGKRTNIQDNCVVHVTHNTYPTIVGDGVTVGHRVVLHGCTLGNYVLVGMGAVVMDGVEVEDYVLIGAGALLTPGKRIPSGVLVAGVPAKIIRDLKPEEVELIKRSAENYVAYKNSYMSADAQKR</sequence>
<evidence type="ECO:0000313" key="2">
    <source>
        <dbReference type="Proteomes" id="UP000002574"/>
    </source>
</evidence>
<dbReference type="Pfam" id="PF00132">
    <property type="entry name" value="Hexapep"/>
    <property type="match status" value="2"/>
</dbReference>
<dbReference type="InterPro" id="IPR047324">
    <property type="entry name" value="LbH_gamma_CA-like"/>
</dbReference>
<dbReference type="PANTHER" id="PTHR13061:SF29">
    <property type="entry name" value="GAMMA CARBONIC ANHYDRASE-LIKE 1, MITOCHONDRIAL-RELATED"/>
    <property type="match status" value="1"/>
</dbReference>
<dbReference type="SUPFAM" id="SSF51161">
    <property type="entry name" value="Trimeric LpxA-like enzymes"/>
    <property type="match status" value="1"/>
</dbReference>
<dbReference type="Gene3D" id="2.160.10.10">
    <property type="entry name" value="Hexapeptide repeat proteins"/>
    <property type="match status" value="1"/>
</dbReference>
<reference evidence="1 2" key="1">
    <citation type="journal article" date="2010" name="J. Bacteriol.">
        <title>Complete genome sequence of the thermophilic, obligately chemolithoautotrophic hydrogen-oxidizing bacterium Hydrogenobacter thermophilus TK-6.</title>
        <authorList>
            <person name="Arai H."/>
            <person name="Kanbe H."/>
            <person name="Ishii M."/>
            <person name="Igarashi Y."/>
        </authorList>
    </citation>
    <scope>NUCLEOTIDE SEQUENCE [LARGE SCALE GENOMIC DNA]</scope>
    <source>
        <strain evidence="2">DSM 6534 / IAM 12695 / TK-6 [Tokyo]</strain>
    </source>
</reference>
<dbReference type="InterPro" id="IPR050484">
    <property type="entry name" value="Transf_Hexapept/Carb_Anhydrase"/>
</dbReference>
<dbReference type="AlphaFoldDB" id="D3DFH1"/>
<dbReference type="eggNOG" id="COG0663">
    <property type="taxonomic scope" value="Bacteria"/>
</dbReference>
<dbReference type="KEGG" id="hth:HTH_0106"/>
<dbReference type="Proteomes" id="UP000002574">
    <property type="component" value="Chromosome"/>
</dbReference>
<dbReference type="CDD" id="cd04645">
    <property type="entry name" value="LbH_gamma_CA_like"/>
    <property type="match status" value="1"/>
</dbReference>
<gene>
    <name evidence="1" type="ordered locus">HTH_0106</name>
</gene>
<keyword evidence="1" id="KW-0808">Transferase</keyword>
<dbReference type="EMBL" id="AP011112">
    <property type="protein sequence ID" value="BAI68573.1"/>
    <property type="molecule type" value="Genomic_DNA"/>
</dbReference>
<keyword evidence="2" id="KW-1185">Reference proteome</keyword>
<accession>D3DFH1</accession>
<dbReference type="STRING" id="608538.HTH_0106"/>
<evidence type="ECO:0000313" key="1">
    <source>
        <dbReference type="EMBL" id="BAI68573.1"/>
    </source>
</evidence>
<protein>
    <submittedName>
        <fullName evidence="1">Putative carbonic anhydrase/acetyltransferase</fullName>
    </submittedName>
</protein>
<dbReference type="InterPro" id="IPR011004">
    <property type="entry name" value="Trimer_LpxA-like_sf"/>
</dbReference>
<name>D3DFH1_HYDTT</name>
<dbReference type="GO" id="GO:0016740">
    <property type="term" value="F:transferase activity"/>
    <property type="evidence" value="ECO:0007669"/>
    <property type="project" value="UniProtKB-KW"/>
</dbReference>
<dbReference type="PANTHER" id="PTHR13061">
    <property type="entry name" value="DYNACTIN SUBUNIT P25"/>
    <property type="match status" value="1"/>
</dbReference>
<organism evidence="1 2">
    <name type="scientific">Hydrogenobacter thermophilus (strain DSM 6534 / IAM 12695 / TK-6)</name>
    <dbReference type="NCBI Taxonomy" id="608538"/>
    <lineage>
        <taxon>Bacteria</taxon>
        <taxon>Pseudomonadati</taxon>
        <taxon>Aquificota</taxon>
        <taxon>Aquificia</taxon>
        <taxon>Aquificales</taxon>
        <taxon>Aquificaceae</taxon>
        <taxon>Hydrogenobacter</taxon>
    </lineage>
</organism>
<dbReference type="InterPro" id="IPR001451">
    <property type="entry name" value="Hexapep"/>
</dbReference>
<proteinExistence type="predicted"/>